<keyword evidence="3" id="KW-1185">Reference proteome</keyword>
<gene>
    <name evidence="2" type="ORF">RDI58_007151</name>
</gene>
<dbReference type="Proteomes" id="UP001371456">
    <property type="component" value="Unassembled WGS sequence"/>
</dbReference>
<name>A0AAN8TSA5_SOLBU</name>
<evidence type="ECO:0000313" key="2">
    <source>
        <dbReference type="EMBL" id="KAK6793698.1"/>
    </source>
</evidence>
<evidence type="ECO:0000256" key="1">
    <source>
        <dbReference type="SAM" id="MobiDB-lite"/>
    </source>
</evidence>
<organism evidence="2 3">
    <name type="scientific">Solanum bulbocastanum</name>
    <name type="common">Wild potato</name>
    <dbReference type="NCBI Taxonomy" id="147425"/>
    <lineage>
        <taxon>Eukaryota</taxon>
        <taxon>Viridiplantae</taxon>
        <taxon>Streptophyta</taxon>
        <taxon>Embryophyta</taxon>
        <taxon>Tracheophyta</taxon>
        <taxon>Spermatophyta</taxon>
        <taxon>Magnoliopsida</taxon>
        <taxon>eudicotyledons</taxon>
        <taxon>Gunneridae</taxon>
        <taxon>Pentapetalae</taxon>
        <taxon>asterids</taxon>
        <taxon>lamiids</taxon>
        <taxon>Solanales</taxon>
        <taxon>Solanaceae</taxon>
        <taxon>Solanoideae</taxon>
        <taxon>Solaneae</taxon>
        <taxon>Solanum</taxon>
    </lineage>
</organism>
<dbReference type="EMBL" id="JBANQN010000003">
    <property type="protein sequence ID" value="KAK6793698.1"/>
    <property type="molecule type" value="Genomic_DNA"/>
</dbReference>
<evidence type="ECO:0000313" key="3">
    <source>
        <dbReference type="Proteomes" id="UP001371456"/>
    </source>
</evidence>
<accession>A0AAN8TSA5</accession>
<dbReference type="AlphaFoldDB" id="A0AAN8TSA5"/>
<comment type="caution">
    <text evidence="2">The sequence shown here is derived from an EMBL/GenBank/DDBJ whole genome shotgun (WGS) entry which is preliminary data.</text>
</comment>
<proteinExistence type="predicted"/>
<reference evidence="2 3" key="1">
    <citation type="submission" date="2024-02" db="EMBL/GenBank/DDBJ databases">
        <title>de novo genome assembly of Solanum bulbocastanum strain 11H21.</title>
        <authorList>
            <person name="Hosaka A.J."/>
        </authorList>
    </citation>
    <scope>NUCLEOTIDE SEQUENCE [LARGE SCALE GENOMIC DNA]</scope>
    <source>
        <tissue evidence="2">Young leaves</tissue>
    </source>
</reference>
<sequence length="21" mass="2411">MLQQILPCDEDEPPKKRAQGN</sequence>
<protein>
    <submittedName>
        <fullName evidence="2">Uncharacterized protein</fullName>
    </submittedName>
</protein>
<feature type="region of interest" description="Disordered" evidence="1">
    <location>
        <begin position="1"/>
        <end position="21"/>
    </location>
</feature>